<dbReference type="Gene3D" id="3.30.720.110">
    <property type="match status" value="1"/>
</dbReference>
<dbReference type="InterPro" id="IPR037523">
    <property type="entry name" value="VOC_core"/>
</dbReference>
<dbReference type="Gene3D" id="3.30.720.120">
    <property type="match status" value="1"/>
</dbReference>
<dbReference type="SUPFAM" id="SSF54593">
    <property type="entry name" value="Glyoxalase/Bleomycin resistance protein/Dihydroxybiphenyl dioxygenase"/>
    <property type="match status" value="1"/>
</dbReference>
<evidence type="ECO:0000259" key="1">
    <source>
        <dbReference type="PROSITE" id="PS51819"/>
    </source>
</evidence>
<keyword evidence="3" id="KW-1185">Reference proteome</keyword>
<dbReference type="Proteomes" id="UP000030907">
    <property type="component" value="Chromosome"/>
</dbReference>
<dbReference type="PANTHER" id="PTHR34109">
    <property type="entry name" value="BNAUNNG04460D PROTEIN-RELATED"/>
    <property type="match status" value="1"/>
</dbReference>
<organism evidence="2 3">
    <name type="scientific">Sphingopyxis fribergensis</name>
    <dbReference type="NCBI Taxonomy" id="1515612"/>
    <lineage>
        <taxon>Bacteria</taxon>
        <taxon>Pseudomonadati</taxon>
        <taxon>Pseudomonadota</taxon>
        <taxon>Alphaproteobacteria</taxon>
        <taxon>Sphingomonadales</taxon>
        <taxon>Sphingomonadaceae</taxon>
        <taxon>Sphingopyxis</taxon>
    </lineage>
</organism>
<dbReference type="HOGENOM" id="CLU_046006_11_1_5"/>
<keyword evidence="2" id="KW-0560">Oxidoreductase</keyword>
<dbReference type="KEGG" id="sphk:SKP52_21380"/>
<accession>A0A0A7PMB4</accession>
<evidence type="ECO:0000313" key="3">
    <source>
        <dbReference type="Proteomes" id="UP000030907"/>
    </source>
</evidence>
<dbReference type="STRING" id="1515612.SKP52_21380"/>
<reference evidence="2 3" key="1">
    <citation type="journal article" date="2015" name="Int. J. Syst. Evol. Microbiol.">
        <title>Description of Sphingopyxis fribergensis sp. nov. - a soil bacterium with the ability to degrade styrene and phenylacetic acid.</title>
        <authorList>
            <person name="Oelschlagel M."/>
            <person name="Ruckert C."/>
            <person name="Kalinowski J."/>
            <person name="Schmidt G."/>
            <person name="Schlomann M."/>
            <person name="Tischler D."/>
        </authorList>
    </citation>
    <scope>NUCLEOTIDE SEQUENCE [LARGE SCALE GENOMIC DNA]</scope>
    <source>
        <strain evidence="2 3">Kp5.2</strain>
    </source>
</reference>
<keyword evidence="2" id="KW-0223">Dioxygenase</keyword>
<dbReference type="PANTHER" id="PTHR34109:SF1">
    <property type="entry name" value="VOC DOMAIN-CONTAINING PROTEIN"/>
    <property type="match status" value="1"/>
</dbReference>
<dbReference type="AlphaFoldDB" id="A0A0A7PMB4"/>
<dbReference type="InterPro" id="IPR004360">
    <property type="entry name" value="Glyas_Fos-R_dOase_dom"/>
</dbReference>
<proteinExistence type="predicted"/>
<dbReference type="PROSITE" id="PS51819">
    <property type="entry name" value="VOC"/>
    <property type="match status" value="1"/>
</dbReference>
<name>A0A0A7PMB4_9SPHN</name>
<dbReference type="RefSeq" id="WP_039578465.1">
    <property type="nucleotide sequence ID" value="NZ_CP009122.1"/>
</dbReference>
<dbReference type="OrthoDB" id="9806868at2"/>
<dbReference type="InterPro" id="IPR029068">
    <property type="entry name" value="Glyas_Bleomycin-R_OHBP_Dase"/>
</dbReference>
<feature type="domain" description="VOC" evidence="1">
    <location>
        <begin position="8"/>
        <end position="134"/>
    </location>
</feature>
<dbReference type="Pfam" id="PF00903">
    <property type="entry name" value="Glyoxalase"/>
    <property type="match status" value="1"/>
</dbReference>
<gene>
    <name evidence="2" type="ORF">SKP52_21380</name>
</gene>
<dbReference type="EMBL" id="CP009122">
    <property type="protein sequence ID" value="AJA11139.1"/>
    <property type="molecule type" value="Genomic_DNA"/>
</dbReference>
<sequence>MADHPRSKGLSSAVCYKDAKAAFRWLEKAFGFEPTFVLLDADGNLAHSEMEYGNSSIMIGNEWSDDHRSPANLGGKNSQTVHVQLGVGENIDAHCETARAAGADIIAAPETQFYGDRTYRAKDPEGHIWTFGVTVEEKTSEEWDAEGGFTTKTRLDD</sequence>
<dbReference type="GO" id="GO:0051213">
    <property type="term" value="F:dioxygenase activity"/>
    <property type="evidence" value="ECO:0007669"/>
    <property type="project" value="UniProtKB-KW"/>
</dbReference>
<evidence type="ECO:0000313" key="2">
    <source>
        <dbReference type="EMBL" id="AJA11139.1"/>
    </source>
</evidence>
<protein>
    <submittedName>
        <fullName evidence="2">Glyoxalase/bleomycin resistance protein/dioxygenase</fullName>
    </submittedName>
</protein>